<sequence length="157" mass="15751">MDAPGPGVSPPVAVAFAVVGFFALVIAGFGVTTLVTETDVIAGPGHGQIPGIVGVAAATLAFAALLWTGIRRVPPSYGVSFTVAVGVVVACVLGILVGTLIEGSEVAAAVATAGAFAVSWFALVLALAGFAAAWAGVALVRTHASRPRWPWERDDDE</sequence>
<keyword evidence="3" id="KW-1185">Reference proteome</keyword>
<evidence type="ECO:0000313" key="3">
    <source>
        <dbReference type="Proteomes" id="UP001300496"/>
    </source>
</evidence>
<name>A0ABT2PB38_9MICO</name>
<accession>A0ABT2PB38</accession>
<dbReference type="Proteomes" id="UP001300496">
    <property type="component" value="Unassembled WGS sequence"/>
</dbReference>
<organism evidence="2 3">
    <name type="scientific">Microbacterium memoriense</name>
    <dbReference type="NCBI Taxonomy" id="2978350"/>
    <lineage>
        <taxon>Bacteria</taxon>
        <taxon>Bacillati</taxon>
        <taxon>Actinomycetota</taxon>
        <taxon>Actinomycetes</taxon>
        <taxon>Micrococcales</taxon>
        <taxon>Microbacteriaceae</taxon>
        <taxon>Microbacterium</taxon>
    </lineage>
</organism>
<keyword evidence="1" id="KW-0472">Membrane</keyword>
<comment type="caution">
    <text evidence="2">The sequence shown here is derived from an EMBL/GenBank/DDBJ whole genome shotgun (WGS) entry which is preliminary data.</text>
</comment>
<evidence type="ECO:0000313" key="2">
    <source>
        <dbReference type="EMBL" id="MCT9001801.1"/>
    </source>
</evidence>
<keyword evidence="1" id="KW-0812">Transmembrane</keyword>
<keyword evidence="1" id="KW-1133">Transmembrane helix</keyword>
<dbReference type="EMBL" id="JAODOR010000005">
    <property type="protein sequence ID" value="MCT9001801.1"/>
    <property type="molecule type" value="Genomic_DNA"/>
</dbReference>
<gene>
    <name evidence="2" type="ORF">N4R40_05425</name>
</gene>
<dbReference type="RefSeq" id="WP_261606353.1">
    <property type="nucleotide sequence ID" value="NZ_JAODOR010000005.1"/>
</dbReference>
<feature type="transmembrane region" description="Helical" evidence="1">
    <location>
        <begin position="107"/>
        <end position="140"/>
    </location>
</feature>
<feature type="transmembrane region" description="Helical" evidence="1">
    <location>
        <begin position="79"/>
        <end position="101"/>
    </location>
</feature>
<protein>
    <submittedName>
        <fullName evidence="2">Uncharacterized protein</fullName>
    </submittedName>
</protein>
<evidence type="ECO:0000256" key="1">
    <source>
        <dbReference type="SAM" id="Phobius"/>
    </source>
</evidence>
<proteinExistence type="predicted"/>
<feature type="transmembrane region" description="Helical" evidence="1">
    <location>
        <begin position="12"/>
        <end position="35"/>
    </location>
</feature>
<reference evidence="2 3" key="1">
    <citation type="journal article" date="2024" name="Int. J. Syst. Evol. Microbiol.">
        <title>Microbacterium memoriense sp. nov., a member of the Actinomycetota from marine beach sediment of the north coast of Portugal.</title>
        <authorList>
            <person name="Santos J.D.N.D."/>
            <person name="Klimek D."/>
            <person name="Calusinska M."/>
            <person name="Lobo-da-Cunha A."/>
            <person name="Catita J."/>
            <person name="Goncalves H."/>
            <person name="Gonzalez I."/>
            <person name="Lage O.M."/>
        </authorList>
    </citation>
    <scope>NUCLEOTIDE SEQUENCE [LARGE SCALE GENOMIC DNA]</scope>
    <source>
        <strain evidence="2 3">PMIC_1C1B</strain>
    </source>
</reference>
<feature type="transmembrane region" description="Helical" evidence="1">
    <location>
        <begin position="47"/>
        <end position="67"/>
    </location>
</feature>